<evidence type="ECO:0000256" key="2">
    <source>
        <dbReference type="ARBA" id="ARBA00005551"/>
    </source>
</evidence>
<keyword evidence="10" id="KW-0739">Sodium transport</keyword>
<evidence type="ECO:0000313" key="14">
    <source>
        <dbReference type="Proteomes" id="UP000824049"/>
    </source>
</evidence>
<dbReference type="GO" id="GO:0006814">
    <property type="term" value="P:sodium ion transport"/>
    <property type="evidence" value="ECO:0007669"/>
    <property type="project" value="UniProtKB-KW"/>
</dbReference>
<comment type="similarity">
    <text evidence="2">Belongs to the monovalent cation:proton antiporter 2 (CPA2) transporter (TC 2.A.37) family.</text>
</comment>
<feature type="domain" description="Cation/H+ exchanger transmembrane" evidence="12">
    <location>
        <begin position="17"/>
        <end position="389"/>
    </location>
</feature>
<feature type="transmembrane region" description="Helical" evidence="11">
    <location>
        <begin position="158"/>
        <end position="181"/>
    </location>
</feature>
<keyword evidence="6 11" id="KW-1133">Transmembrane helix</keyword>
<evidence type="ECO:0000256" key="4">
    <source>
        <dbReference type="ARBA" id="ARBA00022449"/>
    </source>
</evidence>
<dbReference type="Pfam" id="PF00999">
    <property type="entry name" value="Na_H_Exchanger"/>
    <property type="match status" value="1"/>
</dbReference>
<feature type="transmembrane region" description="Helical" evidence="11">
    <location>
        <begin position="125"/>
        <end position="146"/>
    </location>
</feature>
<dbReference type="GO" id="GO:0016020">
    <property type="term" value="C:membrane"/>
    <property type="evidence" value="ECO:0007669"/>
    <property type="project" value="UniProtKB-SubCell"/>
</dbReference>
<dbReference type="GO" id="GO:1902600">
    <property type="term" value="P:proton transmembrane transport"/>
    <property type="evidence" value="ECO:0007669"/>
    <property type="project" value="InterPro"/>
</dbReference>
<evidence type="ECO:0000256" key="10">
    <source>
        <dbReference type="ARBA" id="ARBA00023201"/>
    </source>
</evidence>
<feature type="transmembrane region" description="Helical" evidence="11">
    <location>
        <begin position="6"/>
        <end position="23"/>
    </location>
</feature>
<feature type="transmembrane region" description="Helical" evidence="11">
    <location>
        <begin position="274"/>
        <end position="290"/>
    </location>
</feature>
<evidence type="ECO:0000313" key="13">
    <source>
        <dbReference type="EMBL" id="HIZ39850.1"/>
    </source>
</evidence>
<feature type="transmembrane region" description="Helical" evidence="11">
    <location>
        <begin position="89"/>
        <end position="113"/>
    </location>
</feature>
<protein>
    <submittedName>
        <fullName evidence="13">Cation:proton antiporter</fullName>
    </submittedName>
</protein>
<comment type="subcellular location">
    <subcellularLocation>
        <location evidence="1">Membrane</location>
        <topology evidence="1">Multi-pass membrane protein</topology>
    </subcellularLocation>
</comment>
<dbReference type="InterPro" id="IPR038770">
    <property type="entry name" value="Na+/solute_symporter_sf"/>
</dbReference>
<comment type="caution">
    <text evidence="13">The sequence shown here is derived from an EMBL/GenBank/DDBJ whole genome shotgun (WGS) entry which is preliminary data.</text>
</comment>
<evidence type="ECO:0000259" key="12">
    <source>
        <dbReference type="Pfam" id="PF00999"/>
    </source>
</evidence>
<keyword evidence="5 11" id="KW-0812">Transmembrane</keyword>
<organism evidence="13 14">
    <name type="scientific">Candidatus Anaerobutyricum stercoris</name>
    <dbReference type="NCBI Taxonomy" id="2838457"/>
    <lineage>
        <taxon>Bacteria</taxon>
        <taxon>Bacillati</taxon>
        <taxon>Bacillota</taxon>
        <taxon>Clostridia</taxon>
        <taxon>Lachnospirales</taxon>
        <taxon>Lachnospiraceae</taxon>
        <taxon>Anaerobutyricum</taxon>
    </lineage>
</organism>
<keyword evidence="7" id="KW-0915">Sodium</keyword>
<feature type="transmembrane region" description="Helical" evidence="11">
    <location>
        <begin position="245"/>
        <end position="262"/>
    </location>
</feature>
<feature type="transmembrane region" description="Helical" evidence="11">
    <location>
        <begin position="302"/>
        <end position="323"/>
    </location>
</feature>
<evidence type="ECO:0000256" key="8">
    <source>
        <dbReference type="ARBA" id="ARBA00023065"/>
    </source>
</evidence>
<dbReference type="Proteomes" id="UP000824049">
    <property type="component" value="Unassembled WGS sequence"/>
</dbReference>
<dbReference type="GO" id="GO:0015297">
    <property type="term" value="F:antiporter activity"/>
    <property type="evidence" value="ECO:0007669"/>
    <property type="project" value="UniProtKB-KW"/>
</dbReference>
<evidence type="ECO:0000256" key="9">
    <source>
        <dbReference type="ARBA" id="ARBA00023136"/>
    </source>
</evidence>
<dbReference type="InterPro" id="IPR006153">
    <property type="entry name" value="Cation/H_exchanger_TM"/>
</dbReference>
<evidence type="ECO:0000256" key="5">
    <source>
        <dbReference type="ARBA" id="ARBA00022692"/>
    </source>
</evidence>
<name>A0A9D2ELZ6_9FIRM</name>
<keyword evidence="4" id="KW-0050">Antiport</keyword>
<keyword evidence="9 11" id="KW-0472">Membrane</keyword>
<sequence length="400" mass="43138">MESYNFLLFLAIILLSTKFLGMVSRKVHMPQVVGALVAGIVLGPSFLGIISLEGTTGTFLECIAEVGVIFLMFSAGLGTDLSELKENWLGAFIVATVGVIVPVLGGFAGYALFFHVPLNEYTECLKAVFVGVVLSATSVSITVETLRELGRLKGKVGTTILGAAVIDDILGIIVLTIVTSLQDSSVHISIVLIKIVLYFVMIAAIAFVVFKFRWYLERWNQLRRVAILAVSFCLILAYISETVFGIADITGAYFAGLILCSLEIGPYVGRRLEIASYLFFSPVFFAGIGLKTSLSGFNMDIFAFSIILLLIAIFSKIIGCGLGAKFCHFTNKQSFQIGVGMISRGEVALIVAQKGYQCGLLDDTLFAPIVLVVIVTTLITPILLKIIMKDSPEPGKQAAQ</sequence>
<dbReference type="EMBL" id="DXBR01000071">
    <property type="protein sequence ID" value="HIZ39850.1"/>
    <property type="molecule type" value="Genomic_DNA"/>
</dbReference>
<keyword evidence="3" id="KW-0813">Transport</keyword>
<accession>A0A9D2ELZ6</accession>
<feature type="transmembrane region" description="Helical" evidence="11">
    <location>
        <begin position="222"/>
        <end position="239"/>
    </location>
</feature>
<dbReference type="AlphaFoldDB" id="A0A9D2ELZ6"/>
<dbReference type="Gene3D" id="1.20.1530.20">
    <property type="match status" value="1"/>
</dbReference>
<dbReference type="PANTHER" id="PTHR43562">
    <property type="entry name" value="NAPA-TYPE SODIUM/HYDROGEN ANTIPORTER"/>
    <property type="match status" value="1"/>
</dbReference>
<feature type="transmembrane region" description="Helical" evidence="11">
    <location>
        <begin position="58"/>
        <end position="77"/>
    </location>
</feature>
<evidence type="ECO:0000256" key="6">
    <source>
        <dbReference type="ARBA" id="ARBA00022989"/>
    </source>
</evidence>
<feature type="transmembrane region" description="Helical" evidence="11">
    <location>
        <begin position="365"/>
        <end position="387"/>
    </location>
</feature>
<reference evidence="13" key="1">
    <citation type="journal article" date="2021" name="PeerJ">
        <title>Extensive microbial diversity within the chicken gut microbiome revealed by metagenomics and culture.</title>
        <authorList>
            <person name="Gilroy R."/>
            <person name="Ravi A."/>
            <person name="Getino M."/>
            <person name="Pursley I."/>
            <person name="Horton D.L."/>
            <person name="Alikhan N.F."/>
            <person name="Baker D."/>
            <person name="Gharbi K."/>
            <person name="Hall N."/>
            <person name="Watson M."/>
            <person name="Adriaenssens E.M."/>
            <person name="Foster-Nyarko E."/>
            <person name="Jarju S."/>
            <person name="Secka A."/>
            <person name="Antonio M."/>
            <person name="Oren A."/>
            <person name="Chaudhuri R.R."/>
            <person name="La Ragione R."/>
            <person name="Hildebrand F."/>
            <person name="Pallen M.J."/>
        </authorList>
    </citation>
    <scope>NUCLEOTIDE SEQUENCE</scope>
    <source>
        <strain evidence="13">CHK179-28034</strain>
    </source>
</reference>
<keyword evidence="8" id="KW-0406">Ion transport</keyword>
<evidence type="ECO:0000256" key="1">
    <source>
        <dbReference type="ARBA" id="ARBA00004141"/>
    </source>
</evidence>
<reference evidence="13" key="2">
    <citation type="submission" date="2021-04" db="EMBL/GenBank/DDBJ databases">
        <authorList>
            <person name="Gilroy R."/>
        </authorList>
    </citation>
    <scope>NUCLEOTIDE SEQUENCE</scope>
    <source>
        <strain evidence="13">CHK179-28034</strain>
    </source>
</reference>
<gene>
    <name evidence="13" type="ORF">H9968_07995</name>
</gene>
<evidence type="ECO:0000256" key="3">
    <source>
        <dbReference type="ARBA" id="ARBA00022448"/>
    </source>
</evidence>
<evidence type="ECO:0000256" key="11">
    <source>
        <dbReference type="SAM" id="Phobius"/>
    </source>
</evidence>
<dbReference type="PANTHER" id="PTHR43562:SF3">
    <property type="entry name" value="SODIUM ION_PROTON EXCHANGER (EUROFUNG)"/>
    <property type="match status" value="1"/>
</dbReference>
<proteinExistence type="inferred from homology"/>
<feature type="transmembrane region" description="Helical" evidence="11">
    <location>
        <begin position="32"/>
        <end position="52"/>
    </location>
</feature>
<feature type="transmembrane region" description="Helical" evidence="11">
    <location>
        <begin position="187"/>
        <end position="210"/>
    </location>
</feature>
<evidence type="ECO:0000256" key="7">
    <source>
        <dbReference type="ARBA" id="ARBA00023053"/>
    </source>
</evidence>